<evidence type="ECO:0000256" key="1">
    <source>
        <dbReference type="SAM" id="Phobius"/>
    </source>
</evidence>
<dbReference type="Proteomes" id="UP000254304">
    <property type="component" value="Unassembled WGS sequence"/>
</dbReference>
<protein>
    <submittedName>
        <fullName evidence="2">Uncharacterized protein</fullName>
    </submittedName>
</protein>
<organism evidence="2 3">
    <name type="scientific">Ewingella americana</name>
    <dbReference type="NCBI Taxonomy" id="41202"/>
    <lineage>
        <taxon>Bacteria</taxon>
        <taxon>Pseudomonadati</taxon>
        <taxon>Pseudomonadota</taxon>
        <taxon>Gammaproteobacteria</taxon>
        <taxon>Enterobacterales</taxon>
        <taxon>Yersiniaceae</taxon>
        <taxon>Ewingella</taxon>
    </lineage>
</organism>
<evidence type="ECO:0000313" key="3">
    <source>
        <dbReference type="Proteomes" id="UP000254304"/>
    </source>
</evidence>
<proteinExistence type="predicted"/>
<keyword evidence="1" id="KW-0812">Transmembrane</keyword>
<keyword evidence="1" id="KW-0472">Membrane</keyword>
<dbReference type="AlphaFoldDB" id="A0A377N6Z4"/>
<keyword evidence="1" id="KW-1133">Transmembrane helix</keyword>
<gene>
    <name evidence="2" type="ORF">NCTC12157_00506</name>
</gene>
<evidence type="ECO:0000313" key="2">
    <source>
        <dbReference type="EMBL" id="STQ42840.1"/>
    </source>
</evidence>
<name>A0A377N6Z4_9GAMM</name>
<sequence length="50" mass="5787">MTTLPIVIFIVLVYMIIRIRSFRAKKRITSIMCQEGSNFEETGTPNLKLI</sequence>
<reference evidence="2 3" key="1">
    <citation type="submission" date="2018-06" db="EMBL/GenBank/DDBJ databases">
        <authorList>
            <consortium name="Pathogen Informatics"/>
            <person name="Doyle S."/>
        </authorList>
    </citation>
    <scope>NUCLEOTIDE SEQUENCE [LARGE SCALE GENOMIC DNA]</scope>
    <source>
        <strain evidence="2 3">NCTC12157</strain>
    </source>
</reference>
<feature type="transmembrane region" description="Helical" evidence="1">
    <location>
        <begin position="6"/>
        <end position="22"/>
    </location>
</feature>
<dbReference type="EMBL" id="UGGO01000001">
    <property type="protein sequence ID" value="STQ42840.1"/>
    <property type="molecule type" value="Genomic_DNA"/>
</dbReference>
<accession>A0A377N6Z4</accession>